<accession>A0A267MN60</accession>
<gene>
    <name evidence="2" type="ORF">CCE28_01005</name>
</gene>
<dbReference type="InterPro" id="IPR049739">
    <property type="entry name" value="YraL-like"/>
</dbReference>
<dbReference type="InterPro" id="IPR014875">
    <property type="entry name" value="Mor_transcription_activator"/>
</dbReference>
<organism evidence="2 3">
    <name type="scientific">Anaeromicrobium sediminis</name>
    <dbReference type="NCBI Taxonomy" id="1478221"/>
    <lineage>
        <taxon>Bacteria</taxon>
        <taxon>Bacillati</taxon>
        <taxon>Bacillota</taxon>
        <taxon>Clostridia</taxon>
        <taxon>Peptostreptococcales</taxon>
        <taxon>Thermotaleaceae</taxon>
        <taxon>Anaeromicrobium</taxon>
    </lineage>
</organism>
<dbReference type="InterPro" id="IPR052411">
    <property type="entry name" value="c-mor_Regulatory_Protein"/>
</dbReference>
<dbReference type="Pfam" id="PF08765">
    <property type="entry name" value="Mor"/>
    <property type="match status" value="1"/>
</dbReference>
<evidence type="ECO:0000259" key="1">
    <source>
        <dbReference type="Pfam" id="PF08765"/>
    </source>
</evidence>
<dbReference type="RefSeq" id="WP_095130077.1">
    <property type="nucleotide sequence ID" value="NZ_NIBG01000001.1"/>
</dbReference>
<evidence type="ECO:0000313" key="2">
    <source>
        <dbReference type="EMBL" id="PAB61041.1"/>
    </source>
</evidence>
<dbReference type="PANTHER" id="PTHR37812">
    <property type="entry name" value="MU-LIKE PROPHAGE FLUMU PROTEIN C"/>
    <property type="match status" value="1"/>
</dbReference>
<feature type="domain" description="Mor transcription activator" evidence="1">
    <location>
        <begin position="14"/>
        <end position="88"/>
    </location>
</feature>
<dbReference type="OrthoDB" id="9800398at2"/>
<dbReference type="EMBL" id="NIBG01000001">
    <property type="protein sequence ID" value="PAB61041.1"/>
    <property type="molecule type" value="Genomic_DNA"/>
</dbReference>
<dbReference type="Gene3D" id="1.10.10.60">
    <property type="entry name" value="Homeodomain-like"/>
    <property type="match status" value="1"/>
</dbReference>
<dbReference type="PANTHER" id="PTHR37812:SF1">
    <property type="entry name" value="MU-LIKE PROPHAGE FLUMU PROTEIN C"/>
    <property type="match status" value="1"/>
</dbReference>
<dbReference type="AlphaFoldDB" id="A0A267MN60"/>
<reference evidence="2 3" key="1">
    <citation type="submission" date="2017-06" db="EMBL/GenBank/DDBJ databases">
        <title>Draft genome sequence of anaerobic fermentative bacterium Anaeromicrobium sediminis DY2726D isolated from West Pacific Ocean sediments.</title>
        <authorList>
            <person name="Zeng X."/>
        </authorList>
    </citation>
    <scope>NUCLEOTIDE SEQUENCE [LARGE SCALE GENOMIC DNA]</scope>
    <source>
        <strain evidence="2 3">DY2726D</strain>
    </source>
</reference>
<evidence type="ECO:0000313" key="3">
    <source>
        <dbReference type="Proteomes" id="UP000216024"/>
    </source>
</evidence>
<comment type="caution">
    <text evidence="2">The sequence shown here is derived from an EMBL/GenBank/DDBJ whole genome shotgun (WGS) entry which is preliminary data.</text>
</comment>
<keyword evidence="3" id="KW-1185">Reference proteome</keyword>
<dbReference type="NCBIfam" id="NF040785">
    <property type="entry name" value="CD3324_fam"/>
    <property type="match status" value="1"/>
</dbReference>
<name>A0A267MN60_9FIRM</name>
<sequence length="92" mass="10846">MSYKNGKDILPKSLLIEIQKYVEGELIYIPKNHGTRVPWGQVNGTREFMEKRNMDIYHKYKEGHSIDTIMEIYNLSESSIRKIILKSNKGMR</sequence>
<proteinExistence type="predicted"/>
<dbReference type="Proteomes" id="UP000216024">
    <property type="component" value="Unassembled WGS sequence"/>
</dbReference>
<dbReference type="InterPro" id="IPR009057">
    <property type="entry name" value="Homeodomain-like_sf"/>
</dbReference>
<protein>
    <recommendedName>
        <fullName evidence="1">Mor transcription activator domain-containing protein</fullName>
    </recommendedName>
</protein>
<dbReference type="SUPFAM" id="SSF46689">
    <property type="entry name" value="Homeodomain-like"/>
    <property type="match status" value="1"/>
</dbReference>